<feature type="transmembrane region" description="Helical" evidence="1">
    <location>
        <begin position="34"/>
        <end position="56"/>
    </location>
</feature>
<dbReference type="AlphaFoldDB" id="Q1N5J8"/>
<dbReference type="HOGENOM" id="CLU_1076308_0_0_6"/>
<protein>
    <submittedName>
        <fullName evidence="2">Uncharacterized protein</fullName>
    </submittedName>
</protein>
<keyword evidence="1" id="KW-0812">Transmembrane</keyword>
<gene>
    <name evidence="2" type="ORF">RED65_11139</name>
</gene>
<organism evidence="2 3">
    <name type="scientific">Bermanella marisrubri</name>
    <dbReference type="NCBI Taxonomy" id="207949"/>
    <lineage>
        <taxon>Bacteria</taxon>
        <taxon>Pseudomonadati</taxon>
        <taxon>Pseudomonadota</taxon>
        <taxon>Gammaproteobacteria</taxon>
        <taxon>Oceanospirillales</taxon>
        <taxon>Oceanospirillaceae</taxon>
        <taxon>Bermanella</taxon>
    </lineage>
</organism>
<keyword evidence="1" id="KW-0472">Membrane</keyword>
<accession>Q1N5J8</accession>
<feature type="transmembrane region" description="Helical" evidence="1">
    <location>
        <begin position="7"/>
        <end position="28"/>
    </location>
</feature>
<dbReference type="EMBL" id="AAQH01000001">
    <property type="protein sequence ID" value="EAT13944.1"/>
    <property type="molecule type" value="Genomic_DNA"/>
</dbReference>
<name>Q1N5J8_9GAMM</name>
<evidence type="ECO:0000256" key="1">
    <source>
        <dbReference type="SAM" id="Phobius"/>
    </source>
</evidence>
<sequence>MKILSRIFLGLLFTLLALTATWLGFWIFNTIYEIFHIQYTVIAIALLCLVTVLVIFSTRFLKRYRNEVWSKRKVSVVSNAFRTVTILIMIGFSINLFMNGGRYILNIATHLENPHVQNYEFSYNGCEAFHENIYYEIVVRVLQDKAENDEFTEVMKSWLPMLGVCRYFDDPRRPNSKVLVGLIGEASETEPEPNASMSLFADRTKVLIKIYKYLLHALFVYRPPIAIFNDVQLSNDSYTERKRKLMTPPPPPPRGWKP</sequence>
<evidence type="ECO:0000313" key="3">
    <source>
        <dbReference type="Proteomes" id="UP000004263"/>
    </source>
</evidence>
<keyword evidence="1" id="KW-1133">Transmembrane helix</keyword>
<evidence type="ECO:0000313" key="2">
    <source>
        <dbReference type="EMBL" id="EAT13944.1"/>
    </source>
</evidence>
<reference evidence="2 3" key="1">
    <citation type="submission" date="2006-03" db="EMBL/GenBank/DDBJ databases">
        <authorList>
            <person name="Pinhassi J."/>
            <person name="Pedros-Alio C."/>
            <person name="Ferriera S."/>
            <person name="Johnson J."/>
            <person name="Kravitz S."/>
            <person name="Halpern A."/>
            <person name="Remington K."/>
            <person name="Beeson K."/>
            <person name="Tran B."/>
            <person name="Rogers Y.-H."/>
            <person name="Friedman R."/>
            <person name="Venter J.C."/>
        </authorList>
    </citation>
    <scope>NUCLEOTIDE SEQUENCE [LARGE SCALE GENOMIC DNA]</scope>
    <source>
        <strain evidence="2 3">RED65</strain>
    </source>
</reference>
<dbReference type="Proteomes" id="UP000004263">
    <property type="component" value="Unassembled WGS sequence"/>
</dbReference>
<comment type="caution">
    <text evidence="2">The sequence shown here is derived from an EMBL/GenBank/DDBJ whole genome shotgun (WGS) entry which is preliminary data.</text>
</comment>
<keyword evidence="3" id="KW-1185">Reference proteome</keyword>
<proteinExistence type="predicted"/>
<dbReference type="RefSeq" id="WP_007017362.1">
    <property type="nucleotide sequence ID" value="NZ_CH724113.1"/>
</dbReference>
<feature type="transmembrane region" description="Helical" evidence="1">
    <location>
        <begin position="76"/>
        <end position="98"/>
    </location>
</feature>